<dbReference type="EMBL" id="FO082060">
    <property type="protein sequence ID" value="CCE24399.1"/>
    <property type="molecule type" value="Genomic_DNA"/>
</dbReference>
<proteinExistence type="predicted"/>
<dbReference type="Pfam" id="PF13440">
    <property type="entry name" value="Polysacc_synt_3"/>
    <property type="match status" value="1"/>
</dbReference>
<dbReference type="KEGG" id="mah:MEALZ_2725"/>
<keyword evidence="1" id="KW-1133">Transmembrane helix</keyword>
<evidence type="ECO:0000256" key="1">
    <source>
        <dbReference type="SAM" id="Phobius"/>
    </source>
</evidence>
<dbReference type="Proteomes" id="UP000008315">
    <property type="component" value="Chromosome"/>
</dbReference>
<dbReference type="AlphaFoldDB" id="G4SYV2"/>
<evidence type="ECO:0000313" key="3">
    <source>
        <dbReference type="Proteomes" id="UP000008315"/>
    </source>
</evidence>
<gene>
    <name evidence="2" type="ordered locus">MEALZ_2725</name>
</gene>
<sequence>MNFGKIYKITVIAALAQALITIGLAWKGFSFYSLAWGGFANVLITTISAQIVLPGFHYFIFFNQKHKAYY</sequence>
<protein>
    <submittedName>
        <fullName evidence="2">Uncharacterized protein</fullName>
    </submittedName>
</protein>
<keyword evidence="1" id="KW-0472">Membrane</keyword>
<evidence type="ECO:0000313" key="2">
    <source>
        <dbReference type="EMBL" id="CCE24399.1"/>
    </source>
</evidence>
<organism evidence="2 3">
    <name type="scientific">Methylotuvimicrobium alcaliphilum (strain DSM 19304 / NCIMB 14124 / VKM B-2133 / 20Z)</name>
    <name type="common">Methylomicrobium alcaliphilum</name>
    <dbReference type="NCBI Taxonomy" id="1091494"/>
    <lineage>
        <taxon>Bacteria</taxon>
        <taxon>Pseudomonadati</taxon>
        <taxon>Pseudomonadota</taxon>
        <taxon>Gammaproteobacteria</taxon>
        <taxon>Methylococcales</taxon>
        <taxon>Methylococcaceae</taxon>
        <taxon>Methylotuvimicrobium</taxon>
    </lineage>
</organism>
<keyword evidence="3" id="KW-1185">Reference proteome</keyword>
<accession>G4SYV2</accession>
<feature type="transmembrane region" description="Helical" evidence="1">
    <location>
        <begin position="35"/>
        <end position="61"/>
    </location>
</feature>
<dbReference type="STRING" id="1091494.MEALZ_2725"/>
<keyword evidence="1" id="KW-0812">Transmembrane</keyword>
<name>G4SYV2_META2</name>
<dbReference type="HOGENOM" id="CLU_2753192_0_0_6"/>
<dbReference type="PATRIC" id="fig|271065.3.peg.2797"/>
<reference evidence="3" key="1">
    <citation type="journal article" date="2012" name="J. Bacteriol.">
        <title>Genome sequence of the haloalkaliphilic methanotrophic bacterium Methylomicrobium alcaliphilum 20Z.</title>
        <authorList>
            <person name="Vuilleumier S."/>
            <person name="Khmelenina V.N."/>
            <person name="Bringel F."/>
            <person name="Reshetnikov A.S."/>
            <person name="Lajus A."/>
            <person name="Mangenot S."/>
            <person name="Rouy Z."/>
            <person name="Op den Camp H.J."/>
            <person name="Jetten M.S."/>
            <person name="Dispirito A.A."/>
            <person name="Dunfield P."/>
            <person name="Klotz M.G."/>
            <person name="Semrau J.D."/>
            <person name="Stein L.Y."/>
            <person name="Barbe V."/>
            <person name="Medigue C."/>
            <person name="Trotsenko Y.A."/>
            <person name="Kalyuzhnaya M.G."/>
        </authorList>
    </citation>
    <scope>NUCLEOTIDE SEQUENCE [LARGE SCALE GENOMIC DNA]</scope>
    <source>
        <strain evidence="3">DSM 19304 / NCIMB 14124 / VKM B-2133 / 20Z</strain>
    </source>
</reference>